<name>A0A8H8RZ43_9HELO</name>
<dbReference type="EMBL" id="QGMI01000280">
    <property type="protein sequence ID" value="TVY43405.1"/>
    <property type="molecule type" value="Genomic_DNA"/>
</dbReference>
<dbReference type="PANTHER" id="PTHR31944">
    <property type="entry name" value="HEME-RESPONSIVE ZINC FINGER TRANSCRIPTION FACTOR HAP1"/>
    <property type="match status" value="1"/>
</dbReference>
<reference evidence="9 10" key="1">
    <citation type="submission" date="2018-05" db="EMBL/GenBank/DDBJ databases">
        <title>Genome sequencing and assembly of the regulated plant pathogen Lachnellula willkommii and related sister species for the development of diagnostic species identification markers.</title>
        <authorList>
            <person name="Giroux E."/>
            <person name="Bilodeau G."/>
        </authorList>
    </citation>
    <scope>NUCLEOTIDE SEQUENCE [LARGE SCALE GENOMIC DNA]</scope>
    <source>
        <strain evidence="9 10">CBS 160.35</strain>
    </source>
</reference>
<keyword evidence="3" id="KW-0805">Transcription regulation</keyword>
<dbReference type="GO" id="GO:0000978">
    <property type="term" value="F:RNA polymerase II cis-regulatory region sequence-specific DNA binding"/>
    <property type="evidence" value="ECO:0007669"/>
    <property type="project" value="TreeGrafter"/>
</dbReference>
<evidence type="ECO:0000256" key="3">
    <source>
        <dbReference type="ARBA" id="ARBA00023015"/>
    </source>
</evidence>
<evidence type="ECO:0000259" key="8">
    <source>
        <dbReference type="PROSITE" id="PS50048"/>
    </source>
</evidence>
<dbReference type="InterPro" id="IPR007219">
    <property type="entry name" value="XnlR_reg_dom"/>
</dbReference>
<evidence type="ECO:0000256" key="6">
    <source>
        <dbReference type="ARBA" id="ARBA00023242"/>
    </source>
</evidence>
<organism evidence="9 10">
    <name type="scientific">Lachnellula occidentalis</name>
    <dbReference type="NCBI Taxonomy" id="215460"/>
    <lineage>
        <taxon>Eukaryota</taxon>
        <taxon>Fungi</taxon>
        <taxon>Dikarya</taxon>
        <taxon>Ascomycota</taxon>
        <taxon>Pezizomycotina</taxon>
        <taxon>Leotiomycetes</taxon>
        <taxon>Helotiales</taxon>
        <taxon>Lachnaceae</taxon>
        <taxon>Lachnellula</taxon>
    </lineage>
</organism>
<evidence type="ECO:0000256" key="7">
    <source>
        <dbReference type="SAM" id="MobiDB-lite"/>
    </source>
</evidence>
<accession>A0A8H8RZ43</accession>
<dbReference type="Proteomes" id="UP000443090">
    <property type="component" value="Unassembled WGS sequence"/>
</dbReference>
<dbReference type="GO" id="GO:0001228">
    <property type="term" value="F:DNA-binding transcription activator activity, RNA polymerase II-specific"/>
    <property type="evidence" value="ECO:0007669"/>
    <property type="project" value="TreeGrafter"/>
</dbReference>
<dbReference type="SUPFAM" id="SSF57701">
    <property type="entry name" value="Zn2/Cys6 DNA-binding domain"/>
    <property type="match status" value="1"/>
</dbReference>
<dbReference type="GO" id="GO:0008270">
    <property type="term" value="F:zinc ion binding"/>
    <property type="evidence" value="ECO:0007669"/>
    <property type="project" value="InterPro"/>
</dbReference>
<evidence type="ECO:0000256" key="2">
    <source>
        <dbReference type="ARBA" id="ARBA00022833"/>
    </source>
</evidence>
<protein>
    <submittedName>
        <fullName evidence="9">Fusarisetin A cluster transcription factor</fullName>
    </submittedName>
</protein>
<evidence type="ECO:0000256" key="4">
    <source>
        <dbReference type="ARBA" id="ARBA00023125"/>
    </source>
</evidence>
<dbReference type="Pfam" id="PF04082">
    <property type="entry name" value="Fungal_trans"/>
    <property type="match status" value="1"/>
</dbReference>
<feature type="region of interest" description="Disordered" evidence="7">
    <location>
        <begin position="1"/>
        <end position="30"/>
    </location>
</feature>
<sequence length="777" mass="87005">MSANPAPETPDLTSAPPNPDTTRKRARPTKSCFECRRKKLKCDRVQPCMQCKKLGREALCAYAYGPPGHSDFGNENAERSPKRPKIDVSRLNSWGGEAARNLNVPTGSYVATALPMDYQKTTMQESSNRTDGSQLKTSGRLQVEGSKSRYIGLGDRMTLLDHFKDEKDFITKSFTDPIMAPIVNEMTVYQRALHRKVQPVNRSFEDRTAVVAEMLNSLPENTNVEALKERYLANMETVLRVVHVPTFKRHCSEIQNSRTAHNPTLPSTVPESVLAQLLAVISIVSRLSDSSDMKASEQALSEERVATCLALIPKWLDCLKGRERLTIDTLRVETLLLMARFANMVTLPDLWKESGALVRAAMAMGLHRDPEHSSDLSPFAKEQRRKLWQTIVELDLQFSLATGMPCAVQSSDIGSRTLLRVNDDELVEDMPNYPVERPIDTWSDALPQNLLASALKPRLDATNMLARDIDFNADVDRILFLAKYLELGMRSIQARLPQQPKTKQRLLSDIMLDVYLRRPAIALYQTVALSDQASRHPEARKGVLRNSVAILTHLDALDPAVADLDTIQSKDYLNFFHLLFRDDIIKSSILLCYEIRAFHLPIITLPPVDPALLDSSSEDSIPWTKHSLTRIVENTLNSYLQRLGEFGTDLKIILPLSIVLQSVRFDGTPEGKRDLMIRGAERVLQACRKAIPLPPTPDVQTQNGTAPNTQIPASNIPTGESWNPPQGFAMLPYENGVPQPVDNSNFNSNVNGACAFPNFELGFSDWDLMDQSWFGSY</sequence>
<dbReference type="InterPro" id="IPR036864">
    <property type="entry name" value="Zn2-C6_fun-type_DNA-bd_sf"/>
</dbReference>
<gene>
    <name evidence="9" type="primary">fsa6_0</name>
    <name evidence="9" type="ORF">LOCC1_G004575</name>
</gene>
<dbReference type="PANTHER" id="PTHR31944:SF131">
    <property type="entry name" value="HEME-RESPONSIVE ZINC FINGER TRANSCRIPTION FACTOR HAP1"/>
    <property type="match status" value="1"/>
</dbReference>
<dbReference type="SMART" id="SM00066">
    <property type="entry name" value="GAL4"/>
    <property type="match status" value="1"/>
</dbReference>
<dbReference type="CDD" id="cd12148">
    <property type="entry name" value="fungal_TF_MHR"/>
    <property type="match status" value="1"/>
</dbReference>
<dbReference type="PROSITE" id="PS00463">
    <property type="entry name" value="ZN2_CY6_FUNGAL_1"/>
    <property type="match status" value="1"/>
</dbReference>
<dbReference type="InterPro" id="IPR001138">
    <property type="entry name" value="Zn2Cys6_DnaBD"/>
</dbReference>
<dbReference type="GO" id="GO:0005634">
    <property type="term" value="C:nucleus"/>
    <property type="evidence" value="ECO:0007669"/>
    <property type="project" value="TreeGrafter"/>
</dbReference>
<comment type="caution">
    <text evidence="9">The sequence shown here is derived from an EMBL/GenBank/DDBJ whole genome shotgun (WGS) entry which is preliminary data.</text>
</comment>
<keyword evidence="10" id="KW-1185">Reference proteome</keyword>
<keyword evidence="4" id="KW-0238">DNA-binding</keyword>
<dbReference type="OrthoDB" id="5414787at2759"/>
<keyword evidence="2" id="KW-0862">Zinc</keyword>
<evidence type="ECO:0000313" key="10">
    <source>
        <dbReference type="Proteomes" id="UP000443090"/>
    </source>
</evidence>
<evidence type="ECO:0000256" key="5">
    <source>
        <dbReference type="ARBA" id="ARBA00023163"/>
    </source>
</evidence>
<keyword evidence="6" id="KW-0539">Nucleus</keyword>
<dbReference type="PROSITE" id="PS50048">
    <property type="entry name" value="ZN2_CY6_FUNGAL_2"/>
    <property type="match status" value="1"/>
</dbReference>
<dbReference type="GO" id="GO:0006351">
    <property type="term" value="P:DNA-templated transcription"/>
    <property type="evidence" value="ECO:0007669"/>
    <property type="project" value="InterPro"/>
</dbReference>
<feature type="domain" description="Zn(2)-C6 fungal-type" evidence="8">
    <location>
        <begin position="31"/>
        <end position="62"/>
    </location>
</feature>
<dbReference type="SMART" id="SM00906">
    <property type="entry name" value="Fungal_trans"/>
    <property type="match status" value="1"/>
</dbReference>
<dbReference type="InterPro" id="IPR051430">
    <property type="entry name" value="Fungal_TF_Env_Response"/>
</dbReference>
<keyword evidence="5" id="KW-0804">Transcription</keyword>
<dbReference type="Gene3D" id="4.10.240.10">
    <property type="entry name" value="Zn(2)-C6 fungal-type DNA-binding domain"/>
    <property type="match status" value="1"/>
</dbReference>
<dbReference type="Pfam" id="PF00172">
    <property type="entry name" value="Zn_clus"/>
    <property type="match status" value="1"/>
</dbReference>
<dbReference type="AlphaFoldDB" id="A0A8H8RZ43"/>
<proteinExistence type="predicted"/>
<evidence type="ECO:0000313" key="9">
    <source>
        <dbReference type="EMBL" id="TVY43405.1"/>
    </source>
</evidence>
<keyword evidence="1" id="KW-0479">Metal-binding</keyword>
<dbReference type="CDD" id="cd00067">
    <property type="entry name" value="GAL4"/>
    <property type="match status" value="1"/>
</dbReference>
<evidence type="ECO:0000256" key="1">
    <source>
        <dbReference type="ARBA" id="ARBA00022723"/>
    </source>
</evidence>